<keyword evidence="2" id="KW-0813">Transport</keyword>
<evidence type="ECO:0000313" key="6">
    <source>
        <dbReference type="EMBL" id="MFD1330859.1"/>
    </source>
</evidence>
<dbReference type="CDD" id="cd13553">
    <property type="entry name" value="PBP2_NrtA_CpmA_like"/>
    <property type="match status" value="1"/>
</dbReference>
<accession>A0ABW3Z3R4</accession>
<dbReference type="InterPro" id="IPR044527">
    <property type="entry name" value="NrtA/CpmA_ABC-bd_dom"/>
</dbReference>
<reference evidence="7" key="1">
    <citation type="journal article" date="2019" name="Int. J. Syst. Evol. Microbiol.">
        <title>The Global Catalogue of Microorganisms (GCM) 10K type strain sequencing project: providing services to taxonomists for standard genome sequencing and annotation.</title>
        <authorList>
            <consortium name="The Broad Institute Genomics Platform"/>
            <consortium name="The Broad Institute Genome Sequencing Center for Infectious Disease"/>
            <person name="Wu L."/>
            <person name="Ma J."/>
        </authorList>
    </citation>
    <scope>NUCLEOTIDE SEQUENCE [LARGE SCALE GENOMIC DNA]</scope>
    <source>
        <strain evidence="7">CCUG 61696</strain>
    </source>
</reference>
<dbReference type="Pfam" id="PF13379">
    <property type="entry name" value="NMT1_2"/>
    <property type="match status" value="1"/>
</dbReference>
<keyword evidence="7" id="KW-1185">Reference proteome</keyword>
<keyword evidence="4" id="KW-0997">Cell inner membrane</keyword>
<dbReference type="EMBL" id="JBHTMX010000007">
    <property type="protein sequence ID" value="MFD1330859.1"/>
    <property type="molecule type" value="Genomic_DNA"/>
</dbReference>
<dbReference type="RefSeq" id="WP_378774056.1">
    <property type="nucleotide sequence ID" value="NZ_JBHTMX010000007.1"/>
</dbReference>
<evidence type="ECO:0000256" key="1">
    <source>
        <dbReference type="ARBA" id="ARBA00004308"/>
    </source>
</evidence>
<comment type="caution">
    <text evidence="6">The sequence shown here is derived from an EMBL/GenBank/DDBJ whole genome shotgun (WGS) entry which is preliminary data.</text>
</comment>
<proteinExistence type="predicted"/>
<protein>
    <submittedName>
        <fullName evidence="6">CmpA/NrtA family ABC transporter substrate-binding protein</fullName>
    </submittedName>
</protein>
<keyword evidence="3" id="KW-1003">Cell membrane</keyword>
<sequence length="367" mass="39319">MTLDRVRIGFIPLVDAAIPIVAADVGFAAAEGFAIDLAREVSWSNIRDRLTLGHFDVAHLLAPLAIATSLGLGALKAPLAAPVTCGLNGNAITFSPHLYDELLEHLAPDANLFDPRATGAAFASLVRARRARGDEQPTLGMTFPFSSHNYLLRLWLAEAGLAPDEDVRLAVVPPPYMVDALEHGHVDGFCVGAPWNAVAVSLGLGRIVHLAVDLVARCPEKVLAVRESWLTDAPDRADALTRACLKAAAWCDDPANHDDLATLLSSPDRLDVPAGVIRAALDGRLEVGRGVRANDDYQIFGRDHALRPDPRHALWLYAQMTRWRQAGGEAEEAERAAAVYRPDLYDRAVGAAPPAVAEDPLGLFNGG</sequence>
<evidence type="ECO:0000256" key="2">
    <source>
        <dbReference type="ARBA" id="ARBA00022448"/>
    </source>
</evidence>
<evidence type="ECO:0000256" key="3">
    <source>
        <dbReference type="ARBA" id="ARBA00022475"/>
    </source>
</evidence>
<dbReference type="Proteomes" id="UP001597171">
    <property type="component" value="Unassembled WGS sequence"/>
</dbReference>
<organism evidence="6 7">
    <name type="scientific">Methylopila musalis</name>
    <dbReference type="NCBI Taxonomy" id="1134781"/>
    <lineage>
        <taxon>Bacteria</taxon>
        <taxon>Pseudomonadati</taxon>
        <taxon>Pseudomonadota</taxon>
        <taxon>Alphaproteobacteria</taxon>
        <taxon>Hyphomicrobiales</taxon>
        <taxon>Methylopilaceae</taxon>
        <taxon>Methylopila</taxon>
    </lineage>
</organism>
<keyword evidence="5" id="KW-0472">Membrane</keyword>
<name>A0ABW3Z3R4_9HYPH</name>
<evidence type="ECO:0000256" key="5">
    <source>
        <dbReference type="ARBA" id="ARBA00023136"/>
    </source>
</evidence>
<dbReference type="SUPFAM" id="SSF53850">
    <property type="entry name" value="Periplasmic binding protein-like II"/>
    <property type="match status" value="1"/>
</dbReference>
<evidence type="ECO:0000313" key="7">
    <source>
        <dbReference type="Proteomes" id="UP001597171"/>
    </source>
</evidence>
<gene>
    <name evidence="6" type="ORF">ACFQ4O_02475</name>
</gene>
<evidence type="ECO:0000256" key="4">
    <source>
        <dbReference type="ARBA" id="ARBA00022519"/>
    </source>
</evidence>
<comment type="subcellular location">
    <subcellularLocation>
        <location evidence="1">Endomembrane system</location>
    </subcellularLocation>
</comment>
<dbReference type="Gene3D" id="3.40.190.10">
    <property type="entry name" value="Periplasmic binding protein-like II"/>
    <property type="match status" value="2"/>
</dbReference>
<dbReference type="PANTHER" id="PTHR30024:SF43">
    <property type="entry name" value="BLL4572 PROTEIN"/>
    <property type="match status" value="1"/>
</dbReference>
<dbReference type="PANTHER" id="PTHR30024">
    <property type="entry name" value="ALIPHATIC SULFONATES-BINDING PROTEIN-RELATED"/>
    <property type="match status" value="1"/>
</dbReference>